<reference evidence="11" key="1">
    <citation type="submission" date="2022-12" db="EMBL/GenBank/DDBJ databases">
        <title>Genome assemblies of Blomia tropicalis.</title>
        <authorList>
            <person name="Cui Y."/>
        </authorList>
    </citation>
    <scope>NUCLEOTIDE SEQUENCE</scope>
    <source>
        <tissue evidence="11">Adult mites</tissue>
    </source>
</reference>
<dbReference type="Gene3D" id="3.20.20.220">
    <property type="match status" value="1"/>
</dbReference>
<evidence type="ECO:0000256" key="4">
    <source>
        <dbReference type="ARBA" id="ARBA00022630"/>
    </source>
</evidence>
<dbReference type="InterPro" id="IPR004621">
    <property type="entry name" value="Fadh2_euk"/>
</dbReference>
<dbReference type="Proteomes" id="UP001142055">
    <property type="component" value="Chromosome 3"/>
</dbReference>
<dbReference type="EMBL" id="JAPWDV010000003">
    <property type="protein sequence ID" value="KAJ6218324.1"/>
    <property type="molecule type" value="Genomic_DNA"/>
</dbReference>
<dbReference type="GO" id="GO:0071949">
    <property type="term" value="F:FAD binding"/>
    <property type="evidence" value="ECO:0007669"/>
    <property type="project" value="TreeGrafter"/>
</dbReference>
<dbReference type="PANTHER" id="PTHR45754:SF3">
    <property type="entry name" value="METHYLENETETRAHYDROFOLATE REDUCTASE (NADPH)"/>
    <property type="match status" value="1"/>
</dbReference>
<evidence type="ECO:0000313" key="12">
    <source>
        <dbReference type="Proteomes" id="UP001142055"/>
    </source>
</evidence>
<keyword evidence="6" id="KW-0560">Oxidoreductase</keyword>
<evidence type="ECO:0000256" key="6">
    <source>
        <dbReference type="ARBA" id="ARBA00023002"/>
    </source>
</evidence>
<dbReference type="Pfam" id="PF21895">
    <property type="entry name" value="MTHFR_C"/>
    <property type="match status" value="1"/>
</dbReference>
<evidence type="ECO:0000256" key="8">
    <source>
        <dbReference type="ARBA" id="ARBA00047751"/>
    </source>
</evidence>
<protein>
    <recommendedName>
        <fullName evidence="7">methylenetetrahydrofolate reductase (NADPH)</fullName>
        <ecNumber evidence="7">1.5.1.53</ecNumber>
    </recommendedName>
</protein>
<evidence type="ECO:0000256" key="1">
    <source>
        <dbReference type="ARBA" id="ARBA00001974"/>
    </source>
</evidence>
<dbReference type="CDD" id="cd00537">
    <property type="entry name" value="MTHFR"/>
    <property type="match status" value="1"/>
</dbReference>
<dbReference type="GO" id="GO:0106313">
    <property type="term" value="F:methylenetetrahydrofolate reductase (NADPH) activity"/>
    <property type="evidence" value="ECO:0007669"/>
    <property type="project" value="UniProtKB-EC"/>
</dbReference>
<organism evidence="11 12">
    <name type="scientific">Blomia tropicalis</name>
    <name type="common">Mite</name>
    <dbReference type="NCBI Taxonomy" id="40697"/>
    <lineage>
        <taxon>Eukaryota</taxon>
        <taxon>Metazoa</taxon>
        <taxon>Ecdysozoa</taxon>
        <taxon>Arthropoda</taxon>
        <taxon>Chelicerata</taxon>
        <taxon>Arachnida</taxon>
        <taxon>Acari</taxon>
        <taxon>Acariformes</taxon>
        <taxon>Sarcoptiformes</taxon>
        <taxon>Astigmata</taxon>
        <taxon>Glycyphagoidea</taxon>
        <taxon>Echimyopodidae</taxon>
        <taxon>Blomia</taxon>
    </lineage>
</organism>
<evidence type="ECO:0000259" key="10">
    <source>
        <dbReference type="Pfam" id="PF21895"/>
    </source>
</evidence>
<evidence type="ECO:0000256" key="9">
    <source>
        <dbReference type="RuleBase" id="RU004254"/>
    </source>
</evidence>
<dbReference type="GO" id="GO:0005829">
    <property type="term" value="C:cytosol"/>
    <property type="evidence" value="ECO:0007669"/>
    <property type="project" value="TreeGrafter"/>
</dbReference>
<comment type="cofactor">
    <cofactor evidence="1">
        <name>FAD</name>
        <dbReference type="ChEBI" id="CHEBI:57692"/>
    </cofactor>
</comment>
<dbReference type="OMA" id="AWKEEFY"/>
<evidence type="ECO:0000256" key="5">
    <source>
        <dbReference type="ARBA" id="ARBA00022827"/>
    </source>
</evidence>
<evidence type="ECO:0000256" key="7">
    <source>
        <dbReference type="ARBA" id="ARBA00034530"/>
    </source>
</evidence>
<gene>
    <name evidence="11" type="ORF">RDWZM_009481</name>
</gene>
<comment type="similarity">
    <text evidence="3">Belongs to the methylenetetrahydrofolate reductase family.</text>
</comment>
<dbReference type="EC" id="1.5.1.53" evidence="7"/>
<dbReference type="AlphaFoldDB" id="A0A9Q0M3I0"/>
<sequence length="617" mass="70575">MPQRKISNQNDCIESSYVPLSKKILKRCESNDAPFFSVEFFPPKTAGGANNLISRLENFRQLGPLFADITWHEAGNPAGDSPTSSITIAGIALNYCCLNTMLHITCIGMKRDKLARCLERAKSLGIRNILALRGDKNSKDDDENCDFHYAIDLIRFTKEMFGDYFTIAVAGYPTTHPESESKESDLLHLKEKVDAGADFIITQLFFESKVFFQFVSDCRNVGITVPILPGILPIQSYDSLEKITKISKLTIPEQIIHDLHPIKNNDEAIRNYGIDWTIQLCREILLAGITPGIHFYTLNRQQATVSIVKALNLAVTTPMKPLPWSTSANYRRCNETVRPIFWSARPKSYVCRTNTWDEFPNGRWGHIDSPAFGSLNDYYMFLEPKKKKEVLLKQWGLEINAEENVWEIFHCYLTGNPNRHGICVDSIPWNDSSLREETGIIIDRLAYFNSKGILTINSQPNVNGVGSSDPIFGWGSPDGYVYQKAYLEFFINEQMAHELLRILEGYDPRVNYLITNQRGDYYESNCLEDGQTNAVTWGVFPGKEIIQPTIVDSVSFQVWKDEAFDLWFSKWGKLYSKESNSYQMIKHIHDTYYLVCLVDNDYPKETCLWTILEQIIH</sequence>
<dbReference type="InterPro" id="IPR029041">
    <property type="entry name" value="FAD-linked_oxidoreductase-like"/>
</dbReference>
<keyword evidence="4" id="KW-0285">Flavoprotein</keyword>
<dbReference type="InterPro" id="IPR053806">
    <property type="entry name" value="MTHFR_C"/>
</dbReference>
<accession>A0A9Q0M3I0</accession>
<dbReference type="NCBIfam" id="TIGR00677">
    <property type="entry name" value="fadh2_euk"/>
    <property type="match status" value="1"/>
</dbReference>
<comment type="caution">
    <text evidence="11">The sequence shown here is derived from an EMBL/GenBank/DDBJ whole genome shotgun (WGS) entry which is preliminary data.</text>
</comment>
<feature type="domain" description="MTHFR SAM-binding regulatory" evidence="10">
    <location>
        <begin position="320"/>
        <end position="616"/>
    </location>
</feature>
<keyword evidence="5" id="KW-0274">FAD</keyword>
<dbReference type="InterPro" id="IPR003171">
    <property type="entry name" value="Mehydrof_redctse-like"/>
</dbReference>
<comment type="pathway">
    <text evidence="2 9">One-carbon metabolism; tetrahydrofolate interconversion.</text>
</comment>
<evidence type="ECO:0000313" key="11">
    <source>
        <dbReference type="EMBL" id="KAJ6218324.1"/>
    </source>
</evidence>
<comment type="catalytic activity">
    <reaction evidence="8">
        <text>(6S)-5-methyl-5,6,7,8-tetrahydrofolate + NADP(+) = (6R)-5,10-methylene-5,6,7,8-tetrahydrofolate + NADPH + H(+)</text>
        <dbReference type="Rhea" id="RHEA:19817"/>
        <dbReference type="ChEBI" id="CHEBI:15378"/>
        <dbReference type="ChEBI" id="CHEBI:15636"/>
        <dbReference type="ChEBI" id="CHEBI:18608"/>
        <dbReference type="ChEBI" id="CHEBI:57783"/>
        <dbReference type="ChEBI" id="CHEBI:58349"/>
        <dbReference type="EC" id="1.5.1.53"/>
    </reaction>
    <physiologicalReaction direction="right-to-left" evidence="8">
        <dbReference type="Rhea" id="RHEA:19819"/>
    </physiologicalReaction>
</comment>
<proteinExistence type="inferred from homology"/>
<dbReference type="GO" id="GO:0035999">
    <property type="term" value="P:tetrahydrofolate interconversion"/>
    <property type="evidence" value="ECO:0007669"/>
    <property type="project" value="TreeGrafter"/>
</dbReference>
<name>A0A9Q0M3I0_BLOTA</name>
<evidence type="ECO:0000256" key="2">
    <source>
        <dbReference type="ARBA" id="ARBA00004777"/>
    </source>
</evidence>
<evidence type="ECO:0000256" key="3">
    <source>
        <dbReference type="ARBA" id="ARBA00006743"/>
    </source>
</evidence>
<keyword evidence="12" id="KW-1185">Reference proteome</keyword>
<dbReference type="SUPFAM" id="SSF51730">
    <property type="entry name" value="FAD-linked oxidoreductase"/>
    <property type="match status" value="1"/>
</dbReference>
<dbReference type="GO" id="GO:0009086">
    <property type="term" value="P:methionine biosynthetic process"/>
    <property type="evidence" value="ECO:0007669"/>
    <property type="project" value="TreeGrafter"/>
</dbReference>
<dbReference type="PANTHER" id="PTHR45754">
    <property type="entry name" value="METHYLENETETRAHYDROFOLATE REDUCTASE"/>
    <property type="match status" value="1"/>
</dbReference>
<dbReference type="Pfam" id="PF02219">
    <property type="entry name" value="MTHFR"/>
    <property type="match status" value="1"/>
</dbReference>